<dbReference type="RefSeq" id="WP_196192450.1">
    <property type="nucleotide sequence ID" value="NZ_JADPRT010000002.1"/>
</dbReference>
<organism evidence="2 3">
    <name type="scientific">Streptacidiphilus fuscans</name>
    <dbReference type="NCBI Taxonomy" id="2789292"/>
    <lineage>
        <taxon>Bacteria</taxon>
        <taxon>Bacillati</taxon>
        <taxon>Actinomycetota</taxon>
        <taxon>Actinomycetes</taxon>
        <taxon>Kitasatosporales</taxon>
        <taxon>Streptomycetaceae</taxon>
        <taxon>Streptacidiphilus</taxon>
    </lineage>
</organism>
<name>A0A931AXB8_9ACTN</name>
<dbReference type="InterPro" id="IPR000073">
    <property type="entry name" value="AB_hydrolase_1"/>
</dbReference>
<dbReference type="GO" id="GO:0016787">
    <property type="term" value="F:hydrolase activity"/>
    <property type="evidence" value="ECO:0007669"/>
    <property type="project" value="UniProtKB-KW"/>
</dbReference>
<evidence type="ECO:0000313" key="2">
    <source>
        <dbReference type="EMBL" id="MBF9067240.1"/>
    </source>
</evidence>
<keyword evidence="3" id="KW-1185">Reference proteome</keyword>
<feature type="domain" description="AB hydrolase-1" evidence="1">
    <location>
        <begin position="7"/>
        <end position="218"/>
    </location>
</feature>
<dbReference type="AlphaFoldDB" id="A0A931AXB8"/>
<dbReference type="PANTHER" id="PTHR37017">
    <property type="entry name" value="AB HYDROLASE-1 DOMAIN-CONTAINING PROTEIN-RELATED"/>
    <property type="match status" value="1"/>
</dbReference>
<accession>A0A931AXB8</accession>
<dbReference type="InterPro" id="IPR029058">
    <property type="entry name" value="AB_hydrolase_fold"/>
</dbReference>
<gene>
    <name evidence="2" type="ORF">I2501_04185</name>
</gene>
<evidence type="ECO:0000259" key="1">
    <source>
        <dbReference type="Pfam" id="PF12697"/>
    </source>
</evidence>
<reference evidence="2" key="1">
    <citation type="submission" date="2020-11" db="EMBL/GenBank/DDBJ databases">
        <title>Isolation and identification of active actinomycetes.</title>
        <authorList>
            <person name="Yu B."/>
        </authorList>
    </citation>
    <scope>NUCLEOTIDE SEQUENCE</scope>
    <source>
        <strain evidence="2">NEAU-YB345</strain>
    </source>
</reference>
<dbReference type="Proteomes" id="UP000657385">
    <property type="component" value="Unassembled WGS sequence"/>
</dbReference>
<dbReference type="PANTHER" id="PTHR37017:SF11">
    <property type="entry name" value="ESTERASE_LIPASE_THIOESTERASE DOMAIN-CONTAINING PROTEIN"/>
    <property type="match status" value="1"/>
</dbReference>
<comment type="caution">
    <text evidence="2">The sequence shown here is derived from an EMBL/GenBank/DDBJ whole genome shotgun (WGS) entry which is preliminary data.</text>
</comment>
<dbReference type="EMBL" id="JADPRT010000002">
    <property type="protein sequence ID" value="MBF9067240.1"/>
    <property type="molecule type" value="Genomic_DNA"/>
</dbReference>
<dbReference type="InterPro" id="IPR052897">
    <property type="entry name" value="Sec-Metab_Biosynth_Hydrolase"/>
</dbReference>
<evidence type="ECO:0000313" key="3">
    <source>
        <dbReference type="Proteomes" id="UP000657385"/>
    </source>
</evidence>
<proteinExistence type="predicted"/>
<dbReference type="Pfam" id="PF12697">
    <property type="entry name" value="Abhydrolase_6"/>
    <property type="match status" value="1"/>
</dbReference>
<sequence>MSKDVTVVLAHGAWADGSSWSKVIERLRAKGIRAVAAPLPLTSLPDDVAALERTLDHVGGPVVLAGHAYAGGVIGSVTAGHVRALVYVAALAPDEGESVGEVFGRTAPHPDAPALTPDEQGFVWLPDEAFPKAFAQLATPQEQAVLRAVQRPIALAAITTPVGRPLWKDVPTWYLVAEQDRMIPAENQHFMADRMGATVRVHDVDHTPLVTAPDVVADLLTEVVEQTRKGL</sequence>
<keyword evidence="2" id="KW-0378">Hydrolase</keyword>
<protein>
    <submittedName>
        <fullName evidence="2">Alpha/beta hydrolase</fullName>
    </submittedName>
</protein>
<dbReference type="Gene3D" id="3.40.50.1820">
    <property type="entry name" value="alpha/beta hydrolase"/>
    <property type="match status" value="1"/>
</dbReference>
<dbReference type="SUPFAM" id="SSF53474">
    <property type="entry name" value="alpha/beta-Hydrolases"/>
    <property type="match status" value="1"/>
</dbReference>